<dbReference type="OrthoDB" id="1525365at2"/>
<dbReference type="SUPFAM" id="SSF46955">
    <property type="entry name" value="Putative DNA-binding domain"/>
    <property type="match status" value="1"/>
</dbReference>
<protein>
    <submittedName>
        <fullName evidence="2">AlpA family phage regulatory protein</fullName>
    </submittedName>
</protein>
<keyword evidence="3" id="KW-1185">Reference proteome</keyword>
<dbReference type="EMBL" id="RZIJ01000032">
    <property type="protein sequence ID" value="RUQ63908.1"/>
    <property type="molecule type" value="Genomic_DNA"/>
</dbReference>
<dbReference type="InterPro" id="IPR009061">
    <property type="entry name" value="DNA-bd_dom_put_sf"/>
</dbReference>
<dbReference type="RefSeq" id="WP_127003877.1">
    <property type="nucleotide sequence ID" value="NZ_JBNPXW010000024.1"/>
</dbReference>
<dbReference type="Proteomes" id="UP000280346">
    <property type="component" value="Unassembled WGS sequence"/>
</dbReference>
<dbReference type="AlphaFoldDB" id="A0A3S0V345"/>
<evidence type="ECO:0000259" key="1">
    <source>
        <dbReference type="Pfam" id="PF12728"/>
    </source>
</evidence>
<organism evidence="2 3">
    <name type="scientific">Azospirillum doebereinerae</name>
    <dbReference type="NCBI Taxonomy" id="92933"/>
    <lineage>
        <taxon>Bacteria</taxon>
        <taxon>Pseudomonadati</taxon>
        <taxon>Pseudomonadota</taxon>
        <taxon>Alphaproteobacteria</taxon>
        <taxon>Rhodospirillales</taxon>
        <taxon>Azospirillaceae</taxon>
        <taxon>Azospirillum</taxon>
    </lineage>
</organism>
<dbReference type="Pfam" id="PF12728">
    <property type="entry name" value="HTH_17"/>
    <property type="match status" value="1"/>
</dbReference>
<accession>A0A3S0V345</accession>
<comment type="caution">
    <text evidence="2">The sequence shown here is derived from an EMBL/GenBank/DDBJ whole genome shotgun (WGS) entry which is preliminary data.</text>
</comment>
<evidence type="ECO:0000313" key="2">
    <source>
        <dbReference type="EMBL" id="RUQ63908.1"/>
    </source>
</evidence>
<reference evidence="2 3" key="1">
    <citation type="submission" date="2018-12" db="EMBL/GenBank/DDBJ databases">
        <authorList>
            <person name="Yang Y."/>
        </authorList>
    </citation>
    <scope>NUCLEOTIDE SEQUENCE [LARGE SCALE GENOMIC DNA]</scope>
    <source>
        <strain evidence="2 3">GSF71</strain>
    </source>
</reference>
<dbReference type="Gene3D" id="1.10.238.160">
    <property type="match status" value="1"/>
</dbReference>
<proteinExistence type="predicted"/>
<evidence type="ECO:0000313" key="3">
    <source>
        <dbReference type="Proteomes" id="UP000280346"/>
    </source>
</evidence>
<gene>
    <name evidence="2" type="ORF">EJ913_27235</name>
</gene>
<sequence length="66" mass="7710">MRFLRIDEVLAVVPVSKATLYRMINRKEFPPPCRIGASSMWPASDLREWANGVKRKRLFNDAEDFI</sequence>
<name>A0A3S0V345_9PROT</name>
<feature type="domain" description="Helix-turn-helix" evidence="1">
    <location>
        <begin position="3"/>
        <end position="51"/>
    </location>
</feature>
<dbReference type="InterPro" id="IPR041657">
    <property type="entry name" value="HTH_17"/>
</dbReference>